<feature type="chain" id="PRO_5046394914" evidence="3">
    <location>
        <begin position="29"/>
        <end position="252"/>
    </location>
</feature>
<keyword evidence="2" id="KW-1133">Transmembrane helix</keyword>
<evidence type="ECO:0000256" key="2">
    <source>
        <dbReference type="SAM" id="Phobius"/>
    </source>
</evidence>
<dbReference type="InterPro" id="IPR006311">
    <property type="entry name" value="TAT_signal"/>
</dbReference>
<feature type="compositionally biased region" description="Low complexity" evidence="1">
    <location>
        <begin position="166"/>
        <end position="212"/>
    </location>
</feature>
<feature type="signal peptide" evidence="3">
    <location>
        <begin position="1"/>
        <end position="28"/>
    </location>
</feature>
<evidence type="ECO:0000256" key="3">
    <source>
        <dbReference type="SAM" id="SignalP"/>
    </source>
</evidence>
<gene>
    <name evidence="5" type="ORF">WB403_10025</name>
</gene>
<evidence type="ECO:0000256" key="1">
    <source>
        <dbReference type="SAM" id="MobiDB-lite"/>
    </source>
</evidence>
<feature type="domain" description="YncI copper-binding" evidence="4">
    <location>
        <begin position="103"/>
        <end position="161"/>
    </location>
</feature>
<comment type="caution">
    <text evidence="5">The sequence shown here is derived from an EMBL/GenBank/DDBJ whole genome shotgun (WGS) entry which is preliminary data.</text>
</comment>
<dbReference type="PROSITE" id="PS51318">
    <property type="entry name" value="TAT"/>
    <property type="match status" value="1"/>
</dbReference>
<dbReference type="EMBL" id="JBBAYM010000005">
    <property type="protein sequence ID" value="MEI5609504.1"/>
    <property type="molecule type" value="Genomic_DNA"/>
</dbReference>
<evidence type="ECO:0000259" key="4">
    <source>
        <dbReference type="Pfam" id="PF07987"/>
    </source>
</evidence>
<dbReference type="Proteomes" id="UP001365781">
    <property type="component" value="Unassembled WGS sequence"/>
</dbReference>
<keyword evidence="2" id="KW-0472">Membrane</keyword>
<dbReference type="InterPro" id="IPR012533">
    <property type="entry name" value="YcnI-copper_dom"/>
</dbReference>
<dbReference type="Gene3D" id="2.60.40.2230">
    <property type="entry name" value="Uncharacterised protein YcnI-like PF07987, DUF1775"/>
    <property type="match status" value="1"/>
</dbReference>
<sequence length="252" mass="25651">MSTYVRPRAGRRAALVGAAALTAVLALAGPAAAHAEVEADKPQALAENVALTFVSEAESDEAGFTELRVVLPEGIAPGDVRLTEAPKGWKLKATDDGYTVGGPAVKVGVDAEHTIQVRQLPDAKEVAFRTVEVYEDGKISRWIELPTGGEEPEQPAPVLRLKAAAPGAEPVGPAPGSDTAESTTPTPTAPASEPATEVTTEATKPEPASDSAAAEDDGGSAGPVIGGVVVALLLAGGGAWWLIRRRAAASQS</sequence>
<keyword evidence="2" id="KW-0812">Transmembrane</keyword>
<dbReference type="InterPro" id="IPR038507">
    <property type="entry name" value="YcnI-like_sf"/>
</dbReference>
<evidence type="ECO:0000313" key="6">
    <source>
        <dbReference type="Proteomes" id="UP001365781"/>
    </source>
</evidence>
<keyword evidence="3" id="KW-0732">Signal</keyword>
<name>A0ABU8GAX8_9ACTN</name>
<keyword evidence="6" id="KW-1185">Reference proteome</keyword>
<reference evidence="5 6" key="1">
    <citation type="submission" date="2024-03" db="EMBL/GenBank/DDBJ databases">
        <title>First Report of Pectobacterium brasiliscabiei causing potato scab in china.</title>
        <authorList>
            <person name="Handique U."/>
        </authorList>
    </citation>
    <scope>NUCLEOTIDE SEQUENCE [LARGE SCALE GENOMIC DNA]</scope>
    <source>
        <strain evidence="5 6">ZRIMU1503</strain>
    </source>
</reference>
<protein>
    <submittedName>
        <fullName evidence="5">DUF1775 domain-containing protein</fullName>
    </submittedName>
</protein>
<evidence type="ECO:0000313" key="5">
    <source>
        <dbReference type="EMBL" id="MEI5609504.1"/>
    </source>
</evidence>
<feature type="region of interest" description="Disordered" evidence="1">
    <location>
        <begin position="166"/>
        <end position="221"/>
    </location>
</feature>
<dbReference type="Pfam" id="PF07987">
    <property type="entry name" value="DUF1775"/>
    <property type="match status" value="1"/>
</dbReference>
<organism evidence="5 6">
    <name type="scientific">Streptomyces brasiliscabiei</name>
    <dbReference type="NCBI Taxonomy" id="2736302"/>
    <lineage>
        <taxon>Bacteria</taxon>
        <taxon>Bacillati</taxon>
        <taxon>Actinomycetota</taxon>
        <taxon>Actinomycetes</taxon>
        <taxon>Kitasatosporales</taxon>
        <taxon>Streptomycetaceae</taxon>
        <taxon>Streptomyces</taxon>
    </lineage>
</organism>
<feature type="transmembrane region" description="Helical" evidence="2">
    <location>
        <begin position="224"/>
        <end position="243"/>
    </location>
</feature>
<proteinExistence type="predicted"/>
<accession>A0ABU8GAX8</accession>